<proteinExistence type="predicted"/>
<organism evidence="2 3">
    <name type="scientific">Decorospora gaudefroyi</name>
    <dbReference type="NCBI Taxonomy" id="184978"/>
    <lineage>
        <taxon>Eukaryota</taxon>
        <taxon>Fungi</taxon>
        <taxon>Dikarya</taxon>
        <taxon>Ascomycota</taxon>
        <taxon>Pezizomycotina</taxon>
        <taxon>Dothideomycetes</taxon>
        <taxon>Pleosporomycetidae</taxon>
        <taxon>Pleosporales</taxon>
        <taxon>Pleosporineae</taxon>
        <taxon>Pleosporaceae</taxon>
        <taxon>Decorospora</taxon>
    </lineage>
</organism>
<dbReference type="EMBL" id="ML975267">
    <property type="protein sequence ID" value="KAF1836987.1"/>
    <property type="molecule type" value="Genomic_DNA"/>
</dbReference>
<dbReference type="AlphaFoldDB" id="A0A6A5KM80"/>
<accession>A0A6A5KM80</accession>
<feature type="compositionally biased region" description="Basic residues" evidence="1">
    <location>
        <begin position="226"/>
        <end position="236"/>
    </location>
</feature>
<feature type="compositionally biased region" description="Polar residues" evidence="1">
    <location>
        <begin position="238"/>
        <end position="255"/>
    </location>
</feature>
<evidence type="ECO:0000313" key="2">
    <source>
        <dbReference type="EMBL" id="KAF1836987.1"/>
    </source>
</evidence>
<dbReference type="OrthoDB" id="3793790at2759"/>
<feature type="region of interest" description="Disordered" evidence="1">
    <location>
        <begin position="193"/>
        <end position="279"/>
    </location>
</feature>
<dbReference type="Proteomes" id="UP000800040">
    <property type="component" value="Unassembled WGS sequence"/>
</dbReference>
<keyword evidence="3" id="KW-1185">Reference proteome</keyword>
<evidence type="ECO:0000256" key="1">
    <source>
        <dbReference type="SAM" id="MobiDB-lite"/>
    </source>
</evidence>
<protein>
    <submittedName>
        <fullName evidence="2">Uncharacterized protein</fullName>
    </submittedName>
</protein>
<sequence length="341" mass="37254">MDRRINIVDDDEVARAMAMAAEGKKGKGKKKAIDGGAFKSSTSNKSASLPEPKRKVVATGTHPTGTRFYEAYGLKIPLFDNSGKRRPNARLSKSLTRHSVVELLDIVAQIAGDDKKEELRNKGLPKAKLANWIEEKETLALGRHPISELPLPGPVKNDAEQIGGSASLLTPTTPVTIKLTMKPTAATSVINTREGKLESAAGGDDTGHHPGDKKRRAQDEAPRGQPHQKHQKRHRQANLETITTDTSAKGNQTSKPDNDSTSTSAQTKAQTKAYTHTSDKAHRKFAFMEDVGMHPDDPDRSTMVVRGRSQSRILTATKRTMRDTTDQVTLHQVSGMYSHMS</sequence>
<feature type="region of interest" description="Disordered" evidence="1">
    <location>
        <begin position="21"/>
        <end position="54"/>
    </location>
</feature>
<reference evidence="2" key="1">
    <citation type="submission" date="2020-01" db="EMBL/GenBank/DDBJ databases">
        <authorList>
            <consortium name="DOE Joint Genome Institute"/>
            <person name="Haridas S."/>
            <person name="Albert R."/>
            <person name="Binder M."/>
            <person name="Bloem J."/>
            <person name="Labutti K."/>
            <person name="Salamov A."/>
            <person name="Andreopoulos B."/>
            <person name="Baker S.E."/>
            <person name="Barry K."/>
            <person name="Bills G."/>
            <person name="Bluhm B.H."/>
            <person name="Cannon C."/>
            <person name="Castanera R."/>
            <person name="Culley D.E."/>
            <person name="Daum C."/>
            <person name="Ezra D."/>
            <person name="Gonzalez J.B."/>
            <person name="Henrissat B."/>
            <person name="Kuo A."/>
            <person name="Liang C."/>
            <person name="Lipzen A."/>
            <person name="Lutzoni F."/>
            <person name="Magnuson J."/>
            <person name="Mondo S."/>
            <person name="Nolan M."/>
            <person name="Ohm R."/>
            <person name="Pangilinan J."/>
            <person name="Park H.-J."/>
            <person name="Ramirez L."/>
            <person name="Alfaro M."/>
            <person name="Sun H."/>
            <person name="Tritt A."/>
            <person name="Yoshinaga Y."/>
            <person name="Zwiers L.-H."/>
            <person name="Turgeon B.G."/>
            <person name="Goodwin S.B."/>
            <person name="Spatafora J.W."/>
            <person name="Crous P.W."/>
            <person name="Grigoriev I.V."/>
        </authorList>
    </citation>
    <scope>NUCLEOTIDE SEQUENCE</scope>
    <source>
        <strain evidence="2">P77</strain>
    </source>
</reference>
<feature type="compositionally biased region" description="Low complexity" evidence="1">
    <location>
        <begin position="260"/>
        <end position="273"/>
    </location>
</feature>
<evidence type="ECO:0000313" key="3">
    <source>
        <dbReference type="Proteomes" id="UP000800040"/>
    </source>
</evidence>
<gene>
    <name evidence="2" type="ORF">BDW02DRAFT_197677</name>
</gene>
<name>A0A6A5KM80_9PLEO</name>